<reference evidence="2" key="1">
    <citation type="submission" date="2016-03" db="EMBL/GenBank/DDBJ databases">
        <authorList>
            <person name="Guldener U."/>
        </authorList>
    </citation>
    <scope>NUCLEOTIDE SEQUENCE [LARGE SCALE GENOMIC DNA]</scope>
</reference>
<protein>
    <submittedName>
        <fullName evidence="1">Uncharacterized protein</fullName>
    </submittedName>
</protein>
<evidence type="ECO:0000313" key="1">
    <source>
        <dbReference type="EMBL" id="CZT47738.1"/>
    </source>
</evidence>
<keyword evidence="2" id="KW-1185">Reference proteome</keyword>
<accession>A0A1E1MF75</accession>
<dbReference type="AlphaFoldDB" id="A0A1E1MF75"/>
<name>A0A1E1MF75_RHYSE</name>
<dbReference type="EMBL" id="FJVC01000301">
    <property type="protein sequence ID" value="CZT47738.1"/>
    <property type="molecule type" value="Genomic_DNA"/>
</dbReference>
<organism evidence="1 2">
    <name type="scientific">Rhynchosporium secalis</name>
    <name type="common">Barley scald fungus</name>
    <dbReference type="NCBI Taxonomy" id="38038"/>
    <lineage>
        <taxon>Eukaryota</taxon>
        <taxon>Fungi</taxon>
        <taxon>Dikarya</taxon>
        <taxon>Ascomycota</taxon>
        <taxon>Pezizomycotina</taxon>
        <taxon>Leotiomycetes</taxon>
        <taxon>Helotiales</taxon>
        <taxon>Ploettnerulaceae</taxon>
        <taxon>Rhynchosporium</taxon>
    </lineage>
</organism>
<proteinExistence type="predicted"/>
<gene>
    <name evidence="1" type="ORF">RSE6_08336</name>
</gene>
<dbReference type="Proteomes" id="UP000177625">
    <property type="component" value="Unassembled WGS sequence"/>
</dbReference>
<sequence>MPSISPLIHDLRRRLALCFFHNSTTYARQNGYHSTTLTSIMGTLQTSRFQILHQKDSSPGTDYQELRALIYLLDVAIDDGLSSERDLSVKEEEERHNEDVEELGRQLDWIGSKIQTGGAAFFTRLDTKEALTLVQQRAVGMLRTRAKPKNAWYDVGEEKKVEEFEREKMGMASFLKKEPDGQS</sequence>
<evidence type="ECO:0000313" key="2">
    <source>
        <dbReference type="Proteomes" id="UP000177625"/>
    </source>
</evidence>